<evidence type="ECO:0000313" key="10">
    <source>
        <dbReference type="Proteomes" id="UP000253940"/>
    </source>
</evidence>
<feature type="transmembrane region" description="Helical" evidence="7">
    <location>
        <begin position="332"/>
        <end position="350"/>
    </location>
</feature>
<feature type="transmembrane region" description="Helical" evidence="7">
    <location>
        <begin position="356"/>
        <end position="379"/>
    </location>
</feature>
<dbReference type="InterPro" id="IPR011701">
    <property type="entry name" value="MFS"/>
</dbReference>
<feature type="transmembrane region" description="Helical" evidence="7">
    <location>
        <begin position="299"/>
        <end position="320"/>
    </location>
</feature>
<evidence type="ECO:0000256" key="4">
    <source>
        <dbReference type="ARBA" id="ARBA00022692"/>
    </source>
</evidence>
<dbReference type="InterPro" id="IPR036259">
    <property type="entry name" value="MFS_trans_sf"/>
</dbReference>
<feature type="transmembrane region" description="Helical" evidence="7">
    <location>
        <begin position="198"/>
        <end position="219"/>
    </location>
</feature>
<accession>A0A345P5M1</accession>
<feature type="transmembrane region" description="Helical" evidence="7">
    <location>
        <begin position="79"/>
        <end position="98"/>
    </location>
</feature>
<keyword evidence="4 7" id="KW-0812">Transmembrane</keyword>
<dbReference type="InterPro" id="IPR020846">
    <property type="entry name" value="MFS_dom"/>
</dbReference>
<dbReference type="PANTHER" id="PTHR42718:SF46">
    <property type="entry name" value="BLR6921 PROTEIN"/>
    <property type="match status" value="1"/>
</dbReference>
<keyword evidence="5 7" id="KW-1133">Transmembrane helix</keyword>
<feature type="transmembrane region" description="Helical" evidence="7">
    <location>
        <begin position="477"/>
        <end position="496"/>
    </location>
</feature>
<protein>
    <submittedName>
        <fullName evidence="9">MFS transporter</fullName>
    </submittedName>
</protein>
<feature type="domain" description="Major facilitator superfamily (MFS) profile" evidence="8">
    <location>
        <begin position="13"/>
        <end position="502"/>
    </location>
</feature>
<gene>
    <name evidence="9" type="ORF">HYN46_06920</name>
</gene>
<evidence type="ECO:0000256" key="2">
    <source>
        <dbReference type="ARBA" id="ARBA00022448"/>
    </source>
</evidence>
<feature type="transmembrane region" description="Helical" evidence="7">
    <location>
        <begin position="225"/>
        <end position="249"/>
    </location>
</feature>
<dbReference type="PANTHER" id="PTHR42718">
    <property type="entry name" value="MAJOR FACILITATOR SUPERFAMILY MULTIDRUG TRANSPORTER MFSC"/>
    <property type="match status" value="1"/>
</dbReference>
<evidence type="ECO:0000256" key="3">
    <source>
        <dbReference type="ARBA" id="ARBA00022475"/>
    </source>
</evidence>
<keyword evidence="3" id="KW-1003">Cell membrane</keyword>
<sequence>MTTSTLANRRWLALAAVSIASFLGCVDFTVVNTALPALQQHFGVSVRDLQWVINGFILALSSTAVLFGRLADLFGRRKVLYLGLIGFGAASLWAGLAGGVNELIIARVIQGLACSVLYTASGAIVANTFAPEEQGRAFGILFGVNGIGLAVGPVAGGLITNAFGWQWIFLVNIPFVLLSLGLMRISVSESRAETVGRLDWLGSALLLIGLPSLILVIVQGATWGWISPAILGALSLSVIALIAFIVVELRVSSPIVDLRLFANRAFVASATASAGLAVFYCIAFFVMPLYLSVVRHESAAAIGWLLLPTTLGVALLSPVVGRLVDRHGPAPLLKAGLSLFVVSAAIQATFSASTSILIILTAFVLMGIAWAAILGPSTVQAMSSVPADSSSLAIGSVMTLHNIGGGIGIAVGVGIYRYFAAEEFAGLSNTAAQTPWLQDAISNPEHAVQLFSSHLGIAQDTLRHWVETSFVQGYQTVMLFLVATTLISLAIVTIALRQPKTVEIAQTVESATE</sequence>
<feature type="transmembrane region" description="Helical" evidence="7">
    <location>
        <begin position="138"/>
        <end position="159"/>
    </location>
</feature>
<reference evidence="9 10" key="1">
    <citation type="submission" date="2018-07" db="EMBL/GenBank/DDBJ databases">
        <title>Genome sequencing of Moraxellaceae gen. HYN0046.</title>
        <authorList>
            <person name="Kim M."/>
            <person name="Yi H."/>
        </authorList>
    </citation>
    <scope>NUCLEOTIDE SEQUENCE [LARGE SCALE GENOMIC DNA]</scope>
    <source>
        <strain evidence="9 10">HYN0046</strain>
    </source>
</reference>
<keyword evidence="2" id="KW-0813">Transport</keyword>
<dbReference type="Gene3D" id="1.20.1250.20">
    <property type="entry name" value="MFS general substrate transporter like domains"/>
    <property type="match status" value="2"/>
</dbReference>
<proteinExistence type="predicted"/>
<feature type="transmembrane region" description="Helical" evidence="7">
    <location>
        <begin position="261"/>
        <end position="287"/>
    </location>
</feature>
<evidence type="ECO:0000256" key="5">
    <source>
        <dbReference type="ARBA" id="ARBA00022989"/>
    </source>
</evidence>
<evidence type="ECO:0000256" key="1">
    <source>
        <dbReference type="ARBA" id="ARBA00004651"/>
    </source>
</evidence>
<organism evidence="9 10">
    <name type="scientific">Aquirhabdus parva</name>
    <dbReference type="NCBI Taxonomy" id="2283318"/>
    <lineage>
        <taxon>Bacteria</taxon>
        <taxon>Pseudomonadati</taxon>
        <taxon>Pseudomonadota</taxon>
        <taxon>Gammaproteobacteria</taxon>
        <taxon>Moraxellales</taxon>
        <taxon>Moraxellaceae</taxon>
        <taxon>Aquirhabdus</taxon>
    </lineage>
</organism>
<keyword evidence="10" id="KW-1185">Reference proteome</keyword>
<dbReference type="RefSeq" id="WP_114898690.1">
    <property type="nucleotide sequence ID" value="NZ_CP031222.1"/>
</dbReference>
<dbReference type="KEGG" id="mbah:HYN46_06920"/>
<feature type="transmembrane region" description="Helical" evidence="7">
    <location>
        <begin position="165"/>
        <end position="186"/>
    </location>
</feature>
<dbReference type="GO" id="GO:0005886">
    <property type="term" value="C:plasma membrane"/>
    <property type="evidence" value="ECO:0007669"/>
    <property type="project" value="UniProtKB-SubCell"/>
</dbReference>
<dbReference type="CDD" id="cd17321">
    <property type="entry name" value="MFS_MMR_MDR_like"/>
    <property type="match status" value="1"/>
</dbReference>
<evidence type="ECO:0000256" key="7">
    <source>
        <dbReference type="SAM" id="Phobius"/>
    </source>
</evidence>
<dbReference type="Pfam" id="PF07690">
    <property type="entry name" value="MFS_1"/>
    <property type="match status" value="1"/>
</dbReference>
<feature type="transmembrane region" description="Helical" evidence="7">
    <location>
        <begin position="104"/>
        <end position="126"/>
    </location>
</feature>
<evidence type="ECO:0000313" key="9">
    <source>
        <dbReference type="EMBL" id="AXI02580.1"/>
    </source>
</evidence>
<name>A0A345P5M1_9GAMM</name>
<dbReference type="GO" id="GO:0022857">
    <property type="term" value="F:transmembrane transporter activity"/>
    <property type="evidence" value="ECO:0007669"/>
    <property type="project" value="InterPro"/>
</dbReference>
<feature type="transmembrane region" description="Helical" evidence="7">
    <location>
        <begin position="391"/>
        <end position="419"/>
    </location>
</feature>
<evidence type="ECO:0000256" key="6">
    <source>
        <dbReference type="ARBA" id="ARBA00023136"/>
    </source>
</evidence>
<evidence type="ECO:0000259" key="8">
    <source>
        <dbReference type="PROSITE" id="PS50850"/>
    </source>
</evidence>
<dbReference type="PRINTS" id="PR01036">
    <property type="entry name" value="TCRTETB"/>
</dbReference>
<dbReference type="AlphaFoldDB" id="A0A345P5M1"/>
<keyword evidence="6 7" id="KW-0472">Membrane</keyword>
<feature type="transmembrane region" description="Helical" evidence="7">
    <location>
        <begin position="12"/>
        <end position="31"/>
    </location>
</feature>
<dbReference type="EMBL" id="CP031222">
    <property type="protein sequence ID" value="AXI02580.1"/>
    <property type="molecule type" value="Genomic_DNA"/>
</dbReference>
<dbReference type="Proteomes" id="UP000253940">
    <property type="component" value="Chromosome"/>
</dbReference>
<comment type="subcellular location">
    <subcellularLocation>
        <location evidence="1">Cell membrane</location>
        <topology evidence="1">Multi-pass membrane protein</topology>
    </subcellularLocation>
</comment>
<dbReference type="PROSITE" id="PS50850">
    <property type="entry name" value="MFS"/>
    <property type="match status" value="1"/>
</dbReference>
<dbReference type="NCBIfam" id="TIGR00711">
    <property type="entry name" value="efflux_EmrB"/>
    <property type="match status" value="1"/>
</dbReference>
<dbReference type="InterPro" id="IPR004638">
    <property type="entry name" value="EmrB-like"/>
</dbReference>
<dbReference type="OrthoDB" id="9812221at2"/>
<dbReference type="SUPFAM" id="SSF103473">
    <property type="entry name" value="MFS general substrate transporter"/>
    <property type="match status" value="1"/>
</dbReference>
<feature type="transmembrane region" description="Helical" evidence="7">
    <location>
        <begin position="51"/>
        <end position="67"/>
    </location>
</feature>